<dbReference type="Pfam" id="PF07610">
    <property type="entry name" value="DUF1573"/>
    <property type="match status" value="1"/>
</dbReference>
<keyword evidence="2" id="KW-1185">Reference proteome</keyword>
<dbReference type="Gene3D" id="2.60.40.10">
    <property type="entry name" value="Immunoglobulins"/>
    <property type="match status" value="1"/>
</dbReference>
<name>A0A3G8XMP6_9FLAO</name>
<dbReference type="Proteomes" id="UP000270185">
    <property type="component" value="Chromosome"/>
</dbReference>
<dbReference type="KEGG" id="ccas:EIB73_11745"/>
<evidence type="ECO:0000313" key="1">
    <source>
        <dbReference type="EMBL" id="AZI33813.1"/>
    </source>
</evidence>
<accession>A0A3G8XMP6</accession>
<gene>
    <name evidence="1" type="ORF">EIB73_11745</name>
</gene>
<dbReference type="OrthoDB" id="826619at2"/>
<evidence type="ECO:0000313" key="2">
    <source>
        <dbReference type="Proteomes" id="UP000270185"/>
    </source>
</evidence>
<dbReference type="PROSITE" id="PS51257">
    <property type="entry name" value="PROKAR_LIPOPROTEIN"/>
    <property type="match status" value="1"/>
</dbReference>
<dbReference type="AlphaFoldDB" id="A0A3G8XMP6"/>
<proteinExistence type="predicted"/>
<dbReference type="RefSeq" id="WP_125025452.1">
    <property type="nucleotide sequence ID" value="NZ_CP034159.1"/>
</dbReference>
<dbReference type="PANTHER" id="PTHR37833">
    <property type="entry name" value="LIPOPROTEIN-RELATED"/>
    <property type="match status" value="1"/>
</dbReference>
<dbReference type="InterPro" id="IPR011467">
    <property type="entry name" value="DUF1573"/>
</dbReference>
<reference evidence="2" key="1">
    <citation type="submission" date="2018-11" db="EMBL/GenBank/DDBJ databases">
        <title>Proposal to divide the Flavobacteriaceae and reorganize its genera based on Amino Acid Identity values calculated from whole genome sequences.</title>
        <authorList>
            <person name="Nicholson A.C."/>
            <person name="Gulvik C.A."/>
            <person name="Whitney A.M."/>
            <person name="Humrighouse B.W."/>
            <person name="Bell M."/>
            <person name="Holmes B."/>
            <person name="Steigerwalt A.G."/>
            <person name="Villarma A."/>
            <person name="Sheth M."/>
            <person name="Batra D."/>
            <person name="Pryor J."/>
            <person name="Bernardet J.-F."/>
            <person name="Hugo C."/>
            <person name="Kampfer P."/>
            <person name="Newman J.D."/>
            <person name="McQuiston J.R."/>
        </authorList>
    </citation>
    <scope>NUCLEOTIDE SEQUENCE [LARGE SCALE GENOMIC DNA]</scope>
    <source>
        <strain evidence="2">G0081</strain>
    </source>
</reference>
<organism evidence="1 2">
    <name type="scientific">Kaistella carnis</name>
    <dbReference type="NCBI Taxonomy" id="1241979"/>
    <lineage>
        <taxon>Bacteria</taxon>
        <taxon>Pseudomonadati</taxon>
        <taxon>Bacteroidota</taxon>
        <taxon>Flavobacteriia</taxon>
        <taxon>Flavobacteriales</taxon>
        <taxon>Weeksellaceae</taxon>
        <taxon>Chryseobacterium group</taxon>
        <taxon>Kaistella</taxon>
    </lineage>
</organism>
<dbReference type="InterPro" id="IPR013783">
    <property type="entry name" value="Ig-like_fold"/>
</dbReference>
<protein>
    <submittedName>
        <fullName evidence="1">DUF1573 domain-containing protein</fullName>
    </submittedName>
</protein>
<sequence length="161" mass="17478">MKNFIKIVPLVAAMALVSCKKDQTADQLIVQEETALTPPQSVEDAQAEMVQAAQSKPLTNIALSEAQFDFGKIKKGDQKEHVYEVTNTGENPLIISQVKPGCGCTVPDYTKDPILPGQKGKITLKFDSSNFDGLVNKQAEVYANVEKAPIVISFSADIQPK</sequence>
<dbReference type="PANTHER" id="PTHR37833:SF1">
    <property type="entry name" value="SIGNAL PEPTIDE PROTEIN"/>
    <property type="match status" value="1"/>
</dbReference>
<dbReference type="EMBL" id="CP034159">
    <property type="protein sequence ID" value="AZI33813.1"/>
    <property type="molecule type" value="Genomic_DNA"/>
</dbReference>